<dbReference type="AlphaFoldDB" id="A0AAN7PYY2"/>
<accession>A0AAN7PYY2</accession>
<keyword evidence="2" id="KW-0547">Nucleotide-binding</keyword>
<comment type="caution">
    <text evidence="5">The sequence shown here is derived from an EMBL/GenBank/DDBJ whole genome shotgun (WGS) entry which is preliminary data.</text>
</comment>
<dbReference type="GO" id="GO:0000166">
    <property type="term" value="F:nucleotide binding"/>
    <property type="evidence" value="ECO:0007669"/>
    <property type="project" value="UniProtKB-KW"/>
</dbReference>
<proteinExistence type="predicted"/>
<keyword evidence="6" id="KW-1185">Reference proteome</keyword>
<dbReference type="GO" id="GO:0006952">
    <property type="term" value="P:defense response"/>
    <property type="evidence" value="ECO:0007669"/>
    <property type="project" value="UniProtKB-KW"/>
</dbReference>
<sequence length="180" mass="20396">MAELVLGSVVSSITEQATSLISSEIGGAVGAKDELNKLKMTVEVIEAVLDEAEKRKVEEKPIKLWLKRLRDAVYEADDLLDDSTEIKRRRLMGGDRNNWIMKEVRTFFSPSNRFLFRFSMAGGVKSIRGTLDAINEDRLKYNLGQDNTGNPAHNQRRYLNFGKRFSLLTIPFCQTLALAR</sequence>
<gene>
    <name evidence="5" type="ORF">SAY87_006340</name>
</gene>
<dbReference type="InterPro" id="IPR041118">
    <property type="entry name" value="Rx_N"/>
</dbReference>
<evidence type="ECO:0000256" key="1">
    <source>
        <dbReference type="ARBA" id="ARBA00022737"/>
    </source>
</evidence>
<keyword evidence="1" id="KW-0677">Repeat</keyword>
<organism evidence="5 6">
    <name type="scientific">Trapa incisa</name>
    <dbReference type="NCBI Taxonomy" id="236973"/>
    <lineage>
        <taxon>Eukaryota</taxon>
        <taxon>Viridiplantae</taxon>
        <taxon>Streptophyta</taxon>
        <taxon>Embryophyta</taxon>
        <taxon>Tracheophyta</taxon>
        <taxon>Spermatophyta</taxon>
        <taxon>Magnoliopsida</taxon>
        <taxon>eudicotyledons</taxon>
        <taxon>Gunneridae</taxon>
        <taxon>Pentapetalae</taxon>
        <taxon>rosids</taxon>
        <taxon>malvids</taxon>
        <taxon>Myrtales</taxon>
        <taxon>Lythraceae</taxon>
        <taxon>Trapa</taxon>
    </lineage>
</organism>
<protein>
    <recommendedName>
        <fullName evidence="4">Disease resistance N-terminal domain-containing protein</fullName>
    </recommendedName>
</protein>
<dbReference type="PANTHER" id="PTHR33377:SF62">
    <property type="entry name" value="OS10G0133166 PROTEIN"/>
    <property type="match status" value="1"/>
</dbReference>
<dbReference type="Proteomes" id="UP001345219">
    <property type="component" value="Chromosome 6"/>
</dbReference>
<evidence type="ECO:0000313" key="6">
    <source>
        <dbReference type="Proteomes" id="UP001345219"/>
    </source>
</evidence>
<evidence type="ECO:0000313" key="5">
    <source>
        <dbReference type="EMBL" id="KAK4756213.1"/>
    </source>
</evidence>
<dbReference type="EMBL" id="JAXIOK010000013">
    <property type="protein sequence ID" value="KAK4756213.1"/>
    <property type="molecule type" value="Genomic_DNA"/>
</dbReference>
<keyword evidence="3" id="KW-0611">Plant defense</keyword>
<feature type="domain" description="Disease resistance N-terminal" evidence="4">
    <location>
        <begin position="9"/>
        <end position="85"/>
    </location>
</feature>
<evidence type="ECO:0000256" key="2">
    <source>
        <dbReference type="ARBA" id="ARBA00022741"/>
    </source>
</evidence>
<evidence type="ECO:0000256" key="3">
    <source>
        <dbReference type="ARBA" id="ARBA00022821"/>
    </source>
</evidence>
<dbReference type="Pfam" id="PF18052">
    <property type="entry name" value="Rx_N"/>
    <property type="match status" value="1"/>
</dbReference>
<evidence type="ECO:0000259" key="4">
    <source>
        <dbReference type="Pfam" id="PF18052"/>
    </source>
</evidence>
<reference evidence="5 6" key="1">
    <citation type="journal article" date="2023" name="Hortic Res">
        <title>Pangenome of water caltrop reveals structural variations and asymmetric subgenome divergence after allopolyploidization.</title>
        <authorList>
            <person name="Zhang X."/>
            <person name="Chen Y."/>
            <person name="Wang L."/>
            <person name="Yuan Y."/>
            <person name="Fang M."/>
            <person name="Shi L."/>
            <person name="Lu R."/>
            <person name="Comes H.P."/>
            <person name="Ma Y."/>
            <person name="Chen Y."/>
            <person name="Huang G."/>
            <person name="Zhou Y."/>
            <person name="Zheng Z."/>
            <person name="Qiu Y."/>
        </authorList>
    </citation>
    <scope>NUCLEOTIDE SEQUENCE [LARGE SCALE GENOMIC DNA]</scope>
    <source>
        <tissue evidence="5">Roots</tissue>
    </source>
</reference>
<dbReference type="Gene3D" id="1.20.5.4130">
    <property type="match status" value="1"/>
</dbReference>
<dbReference type="PANTHER" id="PTHR33377">
    <property type="entry name" value="OS10G0134700 PROTEIN-RELATED"/>
    <property type="match status" value="1"/>
</dbReference>
<name>A0AAN7PYY2_9MYRT</name>